<keyword evidence="2" id="KW-1185">Reference proteome</keyword>
<organism evidence="1 2">
    <name type="scientific">Cyclonatronum proteinivorum</name>
    <dbReference type="NCBI Taxonomy" id="1457365"/>
    <lineage>
        <taxon>Bacteria</taxon>
        <taxon>Pseudomonadati</taxon>
        <taxon>Balneolota</taxon>
        <taxon>Balneolia</taxon>
        <taxon>Balneolales</taxon>
        <taxon>Cyclonatronaceae</taxon>
        <taxon>Cyclonatronum</taxon>
    </lineage>
</organism>
<proteinExistence type="predicted"/>
<gene>
    <name evidence="1" type="ORF">CYPRO_0769</name>
</gene>
<dbReference type="EMBL" id="CP027806">
    <property type="protein sequence ID" value="AXJ00052.1"/>
    <property type="molecule type" value="Genomic_DNA"/>
</dbReference>
<name>A0A345UHV0_9BACT</name>
<sequence length="37" mass="4269">MRDISVAFTEVYTAGEHLFGCINLFLHSCEDTRFELC</sequence>
<dbReference type="AlphaFoldDB" id="A0A345UHV0"/>
<dbReference type="KEGG" id="cprv:CYPRO_0769"/>
<protein>
    <submittedName>
        <fullName evidence="1">Uncharacterized protein</fullName>
    </submittedName>
</protein>
<reference evidence="1 2" key="1">
    <citation type="submission" date="2018-03" db="EMBL/GenBank/DDBJ databases">
        <title>Phenotypic and genomic properties of Cyclonatronum proteinivorum gen. nov., sp. nov., a haloalkaliphilic bacteroidete from soda lakes possessing Na+-translocating rhodopsin.</title>
        <authorList>
            <person name="Toshchakov S.V."/>
            <person name="Korzhenkov A."/>
            <person name="Samarov N.I."/>
            <person name="Kublanov I.V."/>
            <person name="Muntyan M.S."/>
            <person name="Sorokin D.Y."/>
        </authorList>
    </citation>
    <scope>NUCLEOTIDE SEQUENCE [LARGE SCALE GENOMIC DNA]</scope>
    <source>
        <strain evidence="1 2">Omega</strain>
    </source>
</reference>
<evidence type="ECO:0000313" key="1">
    <source>
        <dbReference type="EMBL" id="AXJ00052.1"/>
    </source>
</evidence>
<accession>A0A345UHV0</accession>
<evidence type="ECO:0000313" key="2">
    <source>
        <dbReference type="Proteomes" id="UP000254808"/>
    </source>
</evidence>
<dbReference type="Proteomes" id="UP000254808">
    <property type="component" value="Chromosome"/>
</dbReference>